<dbReference type="OrthoDB" id="965190at2"/>
<comment type="caution">
    <text evidence="2">The sequence shown here is derived from an EMBL/GenBank/DDBJ whole genome shotgun (WGS) entry which is preliminary data.</text>
</comment>
<protein>
    <submittedName>
        <fullName evidence="2">Uncharacterized protein</fullName>
    </submittedName>
</protein>
<evidence type="ECO:0000313" key="2">
    <source>
        <dbReference type="EMBL" id="RIV17380.1"/>
    </source>
</evidence>
<organism evidence="2 3">
    <name type="scientific">Fibrisoma montanum</name>
    <dbReference type="NCBI Taxonomy" id="2305895"/>
    <lineage>
        <taxon>Bacteria</taxon>
        <taxon>Pseudomonadati</taxon>
        <taxon>Bacteroidota</taxon>
        <taxon>Cytophagia</taxon>
        <taxon>Cytophagales</taxon>
        <taxon>Spirosomataceae</taxon>
        <taxon>Fibrisoma</taxon>
    </lineage>
</organism>
<dbReference type="RefSeq" id="WP_119671901.1">
    <property type="nucleotide sequence ID" value="NZ_QXED01000019.1"/>
</dbReference>
<sequence length="254" mass="25178">MAFEQQASGLIDQTIQAFNGNVTAVSPQDGITLIDSWISAFRSTDEQANPISDSLSALKTELQKGNPSTSEISTILKALTDQARDAANSADTGVQTRVNALVDALGSFQQQLTGQAGPANTGGQAPMSSTVGGNSSTSGAGTTTSGSTQSYMDDPTGSDGGMEPRNTTNDATSARQTGSESVGGDNYGQSGVPDAGNTQGGGSYGSGYGTGSTAEKGTSNSGTDRDMHSGSVGGSSISGGQSDSETGSSGGRSS</sequence>
<evidence type="ECO:0000313" key="3">
    <source>
        <dbReference type="Proteomes" id="UP000283523"/>
    </source>
</evidence>
<dbReference type="AlphaFoldDB" id="A0A418LVY5"/>
<feature type="region of interest" description="Disordered" evidence="1">
    <location>
        <begin position="113"/>
        <end position="254"/>
    </location>
</feature>
<feature type="compositionally biased region" description="Gly residues" evidence="1">
    <location>
        <begin position="198"/>
        <end position="210"/>
    </location>
</feature>
<dbReference type="EMBL" id="QXED01000019">
    <property type="protein sequence ID" value="RIV17380.1"/>
    <property type="molecule type" value="Genomic_DNA"/>
</dbReference>
<keyword evidence="3" id="KW-1185">Reference proteome</keyword>
<gene>
    <name evidence="2" type="ORF">DYU11_32340</name>
</gene>
<feature type="compositionally biased region" description="Low complexity" evidence="1">
    <location>
        <begin position="128"/>
        <end position="150"/>
    </location>
</feature>
<proteinExistence type="predicted"/>
<accession>A0A418LVY5</accession>
<reference evidence="2 3" key="1">
    <citation type="submission" date="2018-08" db="EMBL/GenBank/DDBJ databases">
        <title>Fibrisoma montanum sp. nov., isolated from Danxia mountain soil.</title>
        <authorList>
            <person name="Huang Y."/>
        </authorList>
    </citation>
    <scope>NUCLEOTIDE SEQUENCE [LARGE SCALE GENOMIC DNA]</scope>
    <source>
        <strain evidence="2 3">HYT19</strain>
    </source>
</reference>
<name>A0A418LVY5_9BACT</name>
<evidence type="ECO:0000256" key="1">
    <source>
        <dbReference type="SAM" id="MobiDB-lite"/>
    </source>
</evidence>
<feature type="compositionally biased region" description="Polar residues" evidence="1">
    <location>
        <begin position="165"/>
        <end position="180"/>
    </location>
</feature>
<dbReference type="Proteomes" id="UP000283523">
    <property type="component" value="Unassembled WGS sequence"/>
</dbReference>